<dbReference type="AlphaFoldDB" id="A0A9D1TRV2"/>
<comment type="similarity">
    <text evidence="1">Belongs to the transferase hexapeptide repeat family.</text>
</comment>
<gene>
    <name evidence="6" type="ORF">H9892_00855</name>
</gene>
<evidence type="ECO:0000313" key="7">
    <source>
        <dbReference type="Proteomes" id="UP000823990"/>
    </source>
</evidence>
<dbReference type="SMART" id="SM01266">
    <property type="entry name" value="Mac"/>
    <property type="match status" value="1"/>
</dbReference>
<evidence type="ECO:0000256" key="1">
    <source>
        <dbReference type="ARBA" id="ARBA00007274"/>
    </source>
</evidence>
<dbReference type="InterPro" id="IPR024688">
    <property type="entry name" value="Mac_dom"/>
</dbReference>
<evidence type="ECO:0000313" key="6">
    <source>
        <dbReference type="EMBL" id="HIW01881.1"/>
    </source>
</evidence>
<evidence type="ECO:0000256" key="4">
    <source>
        <dbReference type="ARBA" id="ARBA00023315"/>
    </source>
</evidence>
<keyword evidence="2" id="KW-0808">Transferase</keyword>
<dbReference type="InterPro" id="IPR001451">
    <property type="entry name" value="Hexapep"/>
</dbReference>
<accession>A0A9D1TRV2</accession>
<dbReference type="InterPro" id="IPR051159">
    <property type="entry name" value="Hexapeptide_acetyltransf"/>
</dbReference>
<evidence type="ECO:0000256" key="3">
    <source>
        <dbReference type="ARBA" id="ARBA00022737"/>
    </source>
</evidence>
<sequence>MTEKEKMLAGELYDPSDEELAKAHARAQELCVEYNGLKQSDERRKAVLAELLPGLGKDSYIQGPIWTDYGTNITTGECFYANFNLTILDCGEIKIGNNVMFGPNVSLYAAYHPLDYKRRNMRRREDGTLYDLEYGSRITICDNCWLGGGVTVLPGVTIGEGSVIGAGSVVTKDIPAHSLAVGNPCRVIKML</sequence>
<protein>
    <submittedName>
        <fullName evidence="6">Sugar O-acetyltransferase</fullName>
    </submittedName>
</protein>
<comment type="caution">
    <text evidence="6">The sequence shown here is derived from an EMBL/GenBank/DDBJ whole genome shotgun (WGS) entry which is preliminary data.</text>
</comment>
<dbReference type="InterPro" id="IPR011004">
    <property type="entry name" value="Trimer_LpxA-like_sf"/>
</dbReference>
<dbReference type="SUPFAM" id="SSF51161">
    <property type="entry name" value="Trimeric LpxA-like enzymes"/>
    <property type="match status" value="1"/>
</dbReference>
<dbReference type="PANTHER" id="PTHR23416">
    <property type="entry name" value="SIALIC ACID SYNTHASE-RELATED"/>
    <property type="match status" value="1"/>
</dbReference>
<dbReference type="PROSITE" id="PS00101">
    <property type="entry name" value="HEXAPEP_TRANSFERASES"/>
    <property type="match status" value="1"/>
</dbReference>
<dbReference type="PANTHER" id="PTHR23416:SF23">
    <property type="entry name" value="ACETYLTRANSFERASE C18B11.09C-RELATED"/>
    <property type="match status" value="1"/>
</dbReference>
<dbReference type="Pfam" id="PF12464">
    <property type="entry name" value="Mac"/>
    <property type="match status" value="1"/>
</dbReference>
<dbReference type="Proteomes" id="UP000823990">
    <property type="component" value="Unassembled WGS sequence"/>
</dbReference>
<proteinExistence type="inferred from homology"/>
<dbReference type="FunFam" id="2.160.10.10:FF:000025">
    <property type="entry name" value="Hexapeptide-repeat containing-acetyltransferase"/>
    <property type="match status" value="1"/>
</dbReference>
<dbReference type="Pfam" id="PF00132">
    <property type="entry name" value="Hexapep"/>
    <property type="match status" value="1"/>
</dbReference>
<dbReference type="InterPro" id="IPR018357">
    <property type="entry name" value="Hexapep_transf_CS"/>
</dbReference>
<keyword evidence="4" id="KW-0012">Acyltransferase</keyword>
<evidence type="ECO:0000259" key="5">
    <source>
        <dbReference type="SMART" id="SM01266"/>
    </source>
</evidence>
<feature type="domain" description="Maltose/galactoside acetyltransferase" evidence="5">
    <location>
        <begin position="4"/>
        <end position="57"/>
    </location>
</feature>
<dbReference type="GO" id="GO:0016407">
    <property type="term" value="F:acetyltransferase activity"/>
    <property type="evidence" value="ECO:0007669"/>
    <property type="project" value="InterPro"/>
</dbReference>
<reference evidence="6" key="1">
    <citation type="journal article" date="2021" name="PeerJ">
        <title>Extensive microbial diversity within the chicken gut microbiome revealed by metagenomics and culture.</title>
        <authorList>
            <person name="Gilroy R."/>
            <person name="Ravi A."/>
            <person name="Getino M."/>
            <person name="Pursley I."/>
            <person name="Horton D.L."/>
            <person name="Alikhan N.F."/>
            <person name="Baker D."/>
            <person name="Gharbi K."/>
            <person name="Hall N."/>
            <person name="Watson M."/>
            <person name="Adriaenssens E.M."/>
            <person name="Foster-Nyarko E."/>
            <person name="Jarju S."/>
            <person name="Secka A."/>
            <person name="Antonio M."/>
            <person name="Oren A."/>
            <person name="Chaudhuri R.R."/>
            <person name="La Ragione R."/>
            <person name="Hildebrand F."/>
            <person name="Pallen M.J."/>
        </authorList>
    </citation>
    <scope>NUCLEOTIDE SEQUENCE</scope>
    <source>
        <strain evidence="6">12435</strain>
    </source>
</reference>
<dbReference type="Gene3D" id="2.160.10.10">
    <property type="entry name" value="Hexapeptide repeat proteins"/>
    <property type="match status" value="1"/>
</dbReference>
<dbReference type="EMBL" id="DXHS01000012">
    <property type="protein sequence ID" value="HIW01881.1"/>
    <property type="molecule type" value="Genomic_DNA"/>
</dbReference>
<keyword evidence="3" id="KW-0677">Repeat</keyword>
<organism evidence="6 7">
    <name type="scientific">Candidatus Protoclostridium stercorigallinarum</name>
    <dbReference type="NCBI Taxonomy" id="2838741"/>
    <lineage>
        <taxon>Bacteria</taxon>
        <taxon>Bacillati</taxon>
        <taxon>Bacillota</taxon>
        <taxon>Clostridia</taxon>
        <taxon>Candidatus Protoclostridium</taxon>
    </lineage>
</organism>
<dbReference type="CDD" id="cd03357">
    <property type="entry name" value="LbH_MAT_GAT"/>
    <property type="match status" value="1"/>
</dbReference>
<evidence type="ECO:0000256" key="2">
    <source>
        <dbReference type="ARBA" id="ARBA00022679"/>
    </source>
</evidence>
<dbReference type="GO" id="GO:0008374">
    <property type="term" value="F:O-acyltransferase activity"/>
    <property type="evidence" value="ECO:0007669"/>
    <property type="project" value="TreeGrafter"/>
</dbReference>
<name>A0A9D1TRV2_9FIRM</name>
<reference evidence="6" key="2">
    <citation type="submission" date="2021-04" db="EMBL/GenBank/DDBJ databases">
        <authorList>
            <person name="Gilroy R."/>
        </authorList>
    </citation>
    <scope>NUCLEOTIDE SEQUENCE</scope>
    <source>
        <strain evidence="6">12435</strain>
    </source>
</reference>